<keyword evidence="11" id="KW-1185">Reference proteome</keyword>
<keyword evidence="6" id="KW-0315">Glutamine amidotransferase</keyword>
<name>A0A1Y5RQG4_9PROT</name>
<organism evidence="10 11">
    <name type="scientific">Oceanibacterium hippocampi</name>
    <dbReference type="NCBI Taxonomy" id="745714"/>
    <lineage>
        <taxon>Bacteria</taxon>
        <taxon>Pseudomonadati</taxon>
        <taxon>Pseudomonadota</taxon>
        <taxon>Alphaproteobacteria</taxon>
        <taxon>Sneathiellales</taxon>
        <taxon>Sneathiellaceae</taxon>
        <taxon>Oceanibacterium</taxon>
    </lineage>
</organism>
<evidence type="ECO:0000256" key="2">
    <source>
        <dbReference type="ARBA" id="ARBA00005752"/>
    </source>
</evidence>
<dbReference type="EC" id="6.3.5.4" evidence="3"/>
<comment type="catalytic activity">
    <reaction evidence="7">
        <text>L-aspartate + L-glutamine + ATP + H2O = L-asparagine + L-glutamate + AMP + diphosphate + H(+)</text>
        <dbReference type="Rhea" id="RHEA:12228"/>
        <dbReference type="ChEBI" id="CHEBI:15377"/>
        <dbReference type="ChEBI" id="CHEBI:15378"/>
        <dbReference type="ChEBI" id="CHEBI:29985"/>
        <dbReference type="ChEBI" id="CHEBI:29991"/>
        <dbReference type="ChEBI" id="CHEBI:30616"/>
        <dbReference type="ChEBI" id="CHEBI:33019"/>
        <dbReference type="ChEBI" id="CHEBI:58048"/>
        <dbReference type="ChEBI" id="CHEBI:58359"/>
        <dbReference type="ChEBI" id="CHEBI:456215"/>
        <dbReference type="EC" id="6.3.5.4"/>
    </reaction>
</comment>
<evidence type="ECO:0000313" key="11">
    <source>
        <dbReference type="Proteomes" id="UP000193200"/>
    </source>
</evidence>
<evidence type="ECO:0000256" key="5">
    <source>
        <dbReference type="ARBA" id="ARBA00022840"/>
    </source>
</evidence>
<keyword evidence="4 8" id="KW-0547">Nucleotide-binding</keyword>
<dbReference type="NCBIfam" id="TIGR01536">
    <property type="entry name" value="asn_synth_AEB"/>
    <property type="match status" value="1"/>
</dbReference>
<dbReference type="InterPro" id="IPR051786">
    <property type="entry name" value="ASN_synthetase/amidase"/>
</dbReference>
<dbReference type="InterPro" id="IPR006426">
    <property type="entry name" value="Asn_synth_AEB"/>
</dbReference>
<dbReference type="PANTHER" id="PTHR43284:SF1">
    <property type="entry name" value="ASPARAGINE SYNTHETASE"/>
    <property type="match status" value="1"/>
</dbReference>
<dbReference type="InterPro" id="IPR029055">
    <property type="entry name" value="Ntn_hydrolases_N"/>
</dbReference>
<evidence type="ECO:0000256" key="3">
    <source>
        <dbReference type="ARBA" id="ARBA00012737"/>
    </source>
</evidence>
<dbReference type="GO" id="GO:0004066">
    <property type="term" value="F:asparagine synthase (glutamine-hydrolyzing) activity"/>
    <property type="evidence" value="ECO:0007669"/>
    <property type="project" value="UniProtKB-EC"/>
</dbReference>
<dbReference type="EMBL" id="FWFR01000001">
    <property type="protein sequence ID" value="SLN22955.1"/>
    <property type="molecule type" value="Genomic_DNA"/>
</dbReference>
<feature type="binding site" evidence="8">
    <location>
        <position position="82"/>
    </location>
    <ligand>
        <name>L-glutamine</name>
        <dbReference type="ChEBI" id="CHEBI:58359"/>
    </ligand>
</feature>
<dbReference type="InterPro" id="IPR014729">
    <property type="entry name" value="Rossmann-like_a/b/a_fold"/>
</dbReference>
<dbReference type="GO" id="GO:0006529">
    <property type="term" value="P:asparagine biosynthetic process"/>
    <property type="evidence" value="ECO:0007669"/>
    <property type="project" value="InterPro"/>
</dbReference>
<accession>A0A1Y5RQG4</accession>
<dbReference type="CDD" id="cd00712">
    <property type="entry name" value="AsnB"/>
    <property type="match status" value="1"/>
</dbReference>
<proteinExistence type="inferred from homology"/>
<dbReference type="InParanoid" id="A0A1Y5RQG4"/>
<dbReference type="SUPFAM" id="SSF52402">
    <property type="entry name" value="Adenine nucleotide alpha hydrolases-like"/>
    <property type="match status" value="1"/>
</dbReference>
<protein>
    <recommendedName>
        <fullName evidence="3">asparagine synthase (glutamine-hydrolyzing)</fullName>
        <ecNumber evidence="3">6.3.5.4</ecNumber>
    </recommendedName>
</protein>
<comment type="pathway">
    <text evidence="1">Amino-acid biosynthesis; L-asparagine biosynthesis; L-asparagine from L-aspartate (L-Gln route): step 1/1.</text>
</comment>
<evidence type="ECO:0000256" key="4">
    <source>
        <dbReference type="ARBA" id="ARBA00022741"/>
    </source>
</evidence>
<dbReference type="SUPFAM" id="SSF56235">
    <property type="entry name" value="N-terminal nucleophile aminohydrolases (Ntn hydrolases)"/>
    <property type="match status" value="1"/>
</dbReference>
<dbReference type="AlphaFoldDB" id="A0A1Y5RQG4"/>
<dbReference type="InterPro" id="IPR033738">
    <property type="entry name" value="AsnB_N"/>
</dbReference>
<dbReference type="Proteomes" id="UP000193200">
    <property type="component" value="Unassembled WGS sequence"/>
</dbReference>
<keyword evidence="10" id="KW-0436">Ligase</keyword>
<dbReference type="PANTHER" id="PTHR43284">
    <property type="entry name" value="ASPARAGINE SYNTHETASE (GLUTAMINE-HYDROLYZING)"/>
    <property type="match status" value="1"/>
</dbReference>
<feature type="domain" description="Glutamine amidotransferase type-2" evidence="9">
    <location>
        <begin position="1"/>
        <end position="195"/>
    </location>
</feature>
<gene>
    <name evidence="10" type="primary">asnB_1</name>
    <name evidence="10" type="ORF">OCH7691_00618</name>
</gene>
<dbReference type="Gene3D" id="3.40.50.620">
    <property type="entry name" value="HUPs"/>
    <property type="match status" value="2"/>
</dbReference>
<dbReference type="Gene3D" id="3.60.20.10">
    <property type="entry name" value="Glutamine Phosphoribosylpyrophosphate, subunit 1, domain 1"/>
    <property type="match status" value="1"/>
</dbReference>
<evidence type="ECO:0000256" key="7">
    <source>
        <dbReference type="ARBA" id="ARBA00048741"/>
    </source>
</evidence>
<dbReference type="InterPro" id="IPR017932">
    <property type="entry name" value="GATase_2_dom"/>
</dbReference>
<evidence type="ECO:0000256" key="8">
    <source>
        <dbReference type="PIRSR" id="PIRSR001589-2"/>
    </source>
</evidence>
<dbReference type="PROSITE" id="PS51278">
    <property type="entry name" value="GATASE_TYPE_2"/>
    <property type="match status" value="1"/>
</dbReference>
<comment type="similarity">
    <text evidence="2">Belongs to the asparagine synthetase family.</text>
</comment>
<keyword evidence="5 8" id="KW-0067">ATP-binding</keyword>
<evidence type="ECO:0000259" key="9">
    <source>
        <dbReference type="PROSITE" id="PS51278"/>
    </source>
</evidence>
<dbReference type="GO" id="GO:0005524">
    <property type="term" value="F:ATP binding"/>
    <property type="evidence" value="ECO:0007669"/>
    <property type="project" value="UniProtKB-KW"/>
</dbReference>
<dbReference type="Pfam" id="PF00733">
    <property type="entry name" value="Asn_synthase"/>
    <property type="match status" value="1"/>
</dbReference>
<dbReference type="GO" id="GO:0005829">
    <property type="term" value="C:cytosol"/>
    <property type="evidence" value="ECO:0007669"/>
    <property type="project" value="TreeGrafter"/>
</dbReference>
<dbReference type="InterPro" id="IPR001962">
    <property type="entry name" value="Asn_synthase"/>
</dbReference>
<evidence type="ECO:0000256" key="1">
    <source>
        <dbReference type="ARBA" id="ARBA00005187"/>
    </source>
</evidence>
<dbReference type="Pfam" id="PF13537">
    <property type="entry name" value="GATase_7"/>
    <property type="match status" value="1"/>
</dbReference>
<dbReference type="PIRSF" id="PIRSF001589">
    <property type="entry name" value="Asn_synthetase_glu-h"/>
    <property type="match status" value="1"/>
</dbReference>
<dbReference type="CDD" id="cd01991">
    <property type="entry name" value="Asn_synthase_B_C"/>
    <property type="match status" value="1"/>
</dbReference>
<reference evidence="10 11" key="1">
    <citation type="submission" date="2017-03" db="EMBL/GenBank/DDBJ databases">
        <authorList>
            <person name="Afonso C.L."/>
            <person name="Miller P.J."/>
            <person name="Scott M.A."/>
            <person name="Spackman E."/>
            <person name="Goraichik I."/>
            <person name="Dimitrov K.M."/>
            <person name="Suarez D.L."/>
            <person name="Swayne D.E."/>
        </authorList>
    </citation>
    <scope>NUCLEOTIDE SEQUENCE [LARGE SCALE GENOMIC DNA]</scope>
    <source>
        <strain evidence="10 11">CECT 7691</strain>
    </source>
</reference>
<evidence type="ECO:0000313" key="10">
    <source>
        <dbReference type="EMBL" id="SLN22955.1"/>
    </source>
</evidence>
<evidence type="ECO:0000256" key="6">
    <source>
        <dbReference type="ARBA" id="ARBA00022962"/>
    </source>
</evidence>
<sequence>MLARMLSAMVHRGPDNEGIWQAPGIALGHRRLSIVDLSPAGNQPMRNDDGDTILVCNGEIYNAPALAERQRARGARFHSRSDNEVLLHGYRQEGLAAFPTVNGMFAAAIWDTERRRLVLARDRLGIKPLYVREHKGLVLFASEIKAILAAMPEDLTIDPTGLGQYLAFENCFEGRGLLAGIEMVQPGEIRVFDADGGRQRTRFWSLAFAGEPDAGAVAATDEGLADRFVREAGGAVHRHLMSDVPVAAYLSAGFDSTTVAHFAAGEGPLRTFTGSFGAGGWYDEAGGAAEVAAAIGSRHETVTIDAGDFAAHFDAVVAALDEPRMGPGAFSQYVVARRAASDVKVILTGHGGDEFFSGYPVFKIAELKRRMTRNPLAAAALLASFRASEWPHLGYFLLRSLAGGETRHGLPVLFDKAARRRLMGGEDPGEAPDAALARMTAGEDDPYRRLMAIYVGAYLPGLFMVEDKISMAHSLESRTPLCDNDLVDFALSIAPDRKLAGGVLKAIPKRAMRGRLPEGLYRMPKRGFPTPLARWFRGELRSFVEARLLDPEAPVRRLLAAPAVDALTRRYLAPREPRHRILDELPTRRIWALLSLDSWLRGLEGSYGIRLGS</sequence>